<feature type="transmembrane region" description="Helical" evidence="8">
    <location>
        <begin position="177"/>
        <end position="203"/>
    </location>
</feature>
<feature type="transmembrane region" description="Helical" evidence="8">
    <location>
        <begin position="7"/>
        <end position="26"/>
    </location>
</feature>
<proteinExistence type="inferred from homology"/>
<keyword evidence="4" id="KW-0533">Nickel</keyword>
<organism evidence="9 10">
    <name type="scientific">Cohnella rhizosphaerae</name>
    <dbReference type="NCBI Taxonomy" id="1457232"/>
    <lineage>
        <taxon>Bacteria</taxon>
        <taxon>Bacillati</taxon>
        <taxon>Bacillota</taxon>
        <taxon>Bacilli</taxon>
        <taxon>Bacillales</taxon>
        <taxon>Paenibacillaceae</taxon>
        <taxon>Cohnella</taxon>
    </lineage>
</organism>
<evidence type="ECO:0000256" key="5">
    <source>
        <dbReference type="ARBA" id="ARBA00022692"/>
    </source>
</evidence>
<comment type="subcellular location">
    <subcellularLocation>
        <location evidence="8">Cell membrane</location>
        <topology evidence="8">Multi-pass membrane protein</topology>
    </subcellularLocation>
    <subcellularLocation>
        <location evidence="1">Endomembrane system</location>
        <topology evidence="1">Multi-pass membrane protein</topology>
    </subcellularLocation>
</comment>
<accession>A0A9X4KQF3</accession>
<dbReference type="InterPro" id="IPR004688">
    <property type="entry name" value="Ni/Co_transpt"/>
</dbReference>
<comment type="similarity">
    <text evidence="2 8">Belongs to the NiCoT transporter (TC 2.A.52) family.</text>
</comment>
<keyword evidence="3 8" id="KW-0813">Transport</keyword>
<keyword evidence="7 8" id="KW-0472">Membrane</keyword>
<sequence>MAPRGPVYWRIVILLHVLGIFGLIYASLRESAFWGLGLLAYSFGLRHAFDADHIAAIDNAVRKLVSARSDSNGVGLYFSLGHSSVVLLMVLAIGLAADTYIFENAALRELGALIGTSVSGVFLVAIGIINLVVLFKALSAARRSGWRAADPAPRPSGPLAALLRPVLRLVSRSWHMYPLGFLFGLGFDTATEIGLLALSAGAAGQSASLIGILSLPLLFASGMTLLDTLDGVLMSRAYRWSSVTPGKRFAYNLVVTGISVVSALFVGCLQLSHLLEGRLPQAWLSWTDRIDFVYLGYGLVGLFAATWIGFAIARRGMRSKPCSGRSVKKKSC</sequence>
<dbReference type="Pfam" id="PF03824">
    <property type="entry name" value="NicO"/>
    <property type="match status" value="1"/>
</dbReference>
<dbReference type="AlphaFoldDB" id="A0A9X4KQF3"/>
<name>A0A9X4KQF3_9BACL</name>
<feature type="transmembrane region" description="Helical" evidence="8">
    <location>
        <begin position="117"/>
        <end position="138"/>
    </location>
</feature>
<evidence type="ECO:0000256" key="1">
    <source>
        <dbReference type="ARBA" id="ARBA00004127"/>
    </source>
</evidence>
<evidence type="ECO:0000313" key="9">
    <source>
        <dbReference type="EMBL" id="MDG0808925.1"/>
    </source>
</evidence>
<evidence type="ECO:0000256" key="4">
    <source>
        <dbReference type="ARBA" id="ARBA00022596"/>
    </source>
</evidence>
<dbReference type="RefSeq" id="WP_277529879.1">
    <property type="nucleotide sequence ID" value="NZ_JAPDIA010000003.1"/>
</dbReference>
<dbReference type="GO" id="GO:0015099">
    <property type="term" value="F:nickel cation transmembrane transporter activity"/>
    <property type="evidence" value="ECO:0007669"/>
    <property type="project" value="UniProtKB-UniRule"/>
</dbReference>
<dbReference type="InterPro" id="IPR011541">
    <property type="entry name" value="Ni/Co_transpt_high_affinity"/>
</dbReference>
<keyword evidence="10" id="KW-1185">Reference proteome</keyword>
<keyword evidence="5 8" id="KW-0812">Transmembrane</keyword>
<feature type="transmembrane region" description="Helical" evidence="8">
    <location>
        <begin position="292"/>
        <end position="313"/>
    </location>
</feature>
<protein>
    <recommendedName>
        <fullName evidence="8">Nickel/cobalt efflux system</fullName>
    </recommendedName>
</protein>
<dbReference type="GO" id="GO:0005886">
    <property type="term" value="C:plasma membrane"/>
    <property type="evidence" value="ECO:0007669"/>
    <property type="project" value="UniProtKB-SubCell"/>
</dbReference>
<feature type="transmembrane region" description="Helical" evidence="8">
    <location>
        <begin position="74"/>
        <end position="97"/>
    </location>
</feature>
<evidence type="ECO:0000256" key="6">
    <source>
        <dbReference type="ARBA" id="ARBA00022989"/>
    </source>
</evidence>
<keyword evidence="6 8" id="KW-1133">Transmembrane helix</keyword>
<evidence type="ECO:0000256" key="7">
    <source>
        <dbReference type="ARBA" id="ARBA00023136"/>
    </source>
</evidence>
<dbReference type="Proteomes" id="UP001153404">
    <property type="component" value="Unassembled WGS sequence"/>
</dbReference>
<dbReference type="PANTHER" id="PTHR31611:SF0">
    <property type="entry name" value="HIGH-AFFINITY NICKEL TRANSPORT PROTEIN NIC1"/>
    <property type="match status" value="1"/>
</dbReference>
<evidence type="ECO:0000313" key="10">
    <source>
        <dbReference type="Proteomes" id="UP001153404"/>
    </source>
</evidence>
<feature type="transmembrane region" description="Helical" evidence="8">
    <location>
        <begin position="32"/>
        <end position="49"/>
    </location>
</feature>
<dbReference type="GO" id="GO:0012505">
    <property type="term" value="C:endomembrane system"/>
    <property type="evidence" value="ECO:0007669"/>
    <property type="project" value="UniProtKB-SubCell"/>
</dbReference>
<dbReference type="PANTHER" id="PTHR31611">
    <property type="entry name" value="HIGH-AFFINITY NICKEL TRANSPORT PROTEIN NIC1"/>
    <property type="match status" value="1"/>
</dbReference>
<evidence type="ECO:0000256" key="2">
    <source>
        <dbReference type="ARBA" id="ARBA00010892"/>
    </source>
</evidence>
<comment type="caution">
    <text evidence="9">The sequence shown here is derived from an EMBL/GenBank/DDBJ whole genome shotgun (WGS) entry which is preliminary data.</text>
</comment>
<reference evidence="9" key="1">
    <citation type="submission" date="2022-10" db="EMBL/GenBank/DDBJ databases">
        <title>Comparative genomic analysis of Cohnella hashimotonis sp. nov., isolated from the International Space Station.</title>
        <authorList>
            <person name="Simpson A."/>
            <person name="Venkateswaran K."/>
        </authorList>
    </citation>
    <scope>NUCLEOTIDE SEQUENCE</scope>
    <source>
        <strain evidence="9">DSM 28161</strain>
    </source>
</reference>
<feature type="transmembrane region" description="Helical" evidence="8">
    <location>
        <begin position="209"/>
        <end position="229"/>
    </location>
</feature>
<evidence type="ECO:0000256" key="3">
    <source>
        <dbReference type="ARBA" id="ARBA00022448"/>
    </source>
</evidence>
<dbReference type="EMBL" id="JAPDIA010000003">
    <property type="protein sequence ID" value="MDG0808925.1"/>
    <property type="molecule type" value="Genomic_DNA"/>
</dbReference>
<feature type="transmembrane region" description="Helical" evidence="8">
    <location>
        <begin position="249"/>
        <end position="272"/>
    </location>
</feature>
<evidence type="ECO:0000256" key="8">
    <source>
        <dbReference type="RuleBase" id="RU362101"/>
    </source>
</evidence>
<gene>
    <name evidence="9" type="ORF">OMP40_05650</name>
</gene>